<dbReference type="AlphaFoldDB" id="A0AAE4B1R2"/>
<dbReference type="Proteomes" id="UP001240236">
    <property type="component" value="Unassembled WGS sequence"/>
</dbReference>
<keyword evidence="2" id="KW-1185">Reference proteome</keyword>
<accession>A0AAE4B1R2</accession>
<evidence type="ECO:0000313" key="2">
    <source>
        <dbReference type="Proteomes" id="UP001240236"/>
    </source>
</evidence>
<comment type="caution">
    <text evidence="1">The sequence shown here is derived from an EMBL/GenBank/DDBJ whole genome shotgun (WGS) entry which is preliminary data.</text>
</comment>
<reference evidence="1 2" key="1">
    <citation type="submission" date="2023-07" db="EMBL/GenBank/DDBJ databases">
        <title>Sequencing the genomes of 1000 actinobacteria strains.</title>
        <authorList>
            <person name="Klenk H.-P."/>
        </authorList>
    </citation>
    <scope>NUCLEOTIDE SEQUENCE [LARGE SCALE GENOMIC DNA]</scope>
    <source>
        <strain evidence="1 2">DSM 44709</strain>
    </source>
</reference>
<proteinExistence type="predicted"/>
<gene>
    <name evidence="1" type="ORF">J2S42_006540</name>
</gene>
<evidence type="ECO:0000313" key="1">
    <source>
        <dbReference type="EMBL" id="MDQ0369871.1"/>
    </source>
</evidence>
<dbReference type="EMBL" id="JAUSUZ010000001">
    <property type="protein sequence ID" value="MDQ0369871.1"/>
    <property type="molecule type" value="Genomic_DNA"/>
</dbReference>
<organism evidence="1 2">
    <name type="scientific">Catenuloplanes indicus</name>
    <dbReference type="NCBI Taxonomy" id="137267"/>
    <lineage>
        <taxon>Bacteria</taxon>
        <taxon>Bacillati</taxon>
        <taxon>Actinomycetota</taxon>
        <taxon>Actinomycetes</taxon>
        <taxon>Micromonosporales</taxon>
        <taxon>Micromonosporaceae</taxon>
        <taxon>Catenuloplanes</taxon>
    </lineage>
</organism>
<sequence>MRVCRTEPVAGDVTFGYSFFVYFIATEPRC</sequence>
<name>A0AAE4B1R2_9ACTN</name>
<protein>
    <submittedName>
        <fullName evidence="1">Uncharacterized protein</fullName>
    </submittedName>
</protein>